<feature type="transmembrane region" description="Helical" evidence="9">
    <location>
        <begin position="79"/>
        <end position="98"/>
    </location>
</feature>
<dbReference type="PANTHER" id="PTHR30047">
    <property type="entry name" value="HIGH-AFFINITY CHOLINE TRANSPORT PROTEIN-RELATED"/>
    <property type="match status" value="1"/>
</dbReference>
<dbReference type="Pfam" id="PF02028">
    <property type="entry name" value="BCCT"/>
    <property type="match status" value="1"/>
</dbReference>
<feature type="transmembrane region" description="Helical" evidence="9">
    <location>
        <begin position="398"/>
        <end position="416"/>
    </location>
</feature>
<evidence type="ECO:0000256" key="5">
    <source>
        <dbReference type="ARBA" id="ARBA00022692"/>
    </source>
</evidence>
<evidence type="ECO:0000313" key="10">
    <source>
        <dbReference type="EMBL" id="WCR08070.1"/>
    </source>
</evidence>
<reference evidence="10 11" key="1">
    <citation type="submission" date="2021-01" db="EMBL/GenBank/DDBJ databases">
        <title>Biogeographic distribution of Paracoccus.</title>
        <authorList>
            <person name="Hollensteiner J."/>
            <person name="Leineberger J."/>
            <person name="Brinkhoff T."/>
            <person name="Daniel R."/>
        </authorList>
    </citation>
    <scope>NUCLEOTIDE SEQUENCE [LARGE SCALE GENOMIC DNA]</scope>
    <source>
        <strain evidence="10 11">KCTC 22803</strain>
    </source>
</reference>
<protein>
    <submittedName>
        <fullName evidence="10">BCCT family transporter</fullName>
    </submittedName>
</protein>
<feature type="transmembrane region" description="Helical" evidence="9">
    <location>
        <begin position="344"/>
        <end position="368"/>
    </location>
</feature>
<proteinExistence type="inferred from homology"/>
<keyword evidence="6 9" id="KW-1133">Transmembrane helix</keyword>
<evidence type="ECO:0000256" key="1">
    <source>
        <dbReference type="ARBA" id="ARBA00004651"/>
    </source>
</evidence>
<feature type="transmembrane region" description="Helical" evidence="9">
    <location>
        <begin position="553"/>
        <end position="572"/>
    </location>
</feature>
<keyword evidence="7 9" id="KW-0472">Membrane</keyword>
<sequence>MAQPPKNPNQKGHKGQPGDRLREQEALKGKHQAPPEPEPAVEDIPAPEGPTEIIETDYQVGQDNIEGTGAVPFDIHNPVFMISGLAVVLFTAVTYFFPELLGPMFEGLRNTLTSNLDWFFILAANLFVVLCIVLVLSPLGKVRLGGPDATPDFSLTGWFAMLFAAGMGIGLMFYGVSEPLGHFDAALGGPVIENGVRTDWAPLDGAAGDEMGARRLAMAATIFHWGLHPWAIYAVVALSLALFAYNKGLPLTLRSVFYPLFGERVWGWPGHIIDILAVLATLFGLATSLGIGAGQAAAGFNFLFDIPNTVTTMVFLIIVITGIATMSVVLGVEKGVKRLSEINMVLAVLLLFFIIIFGPTMSILTGFFGNLLSYAEDIIPLSNPFGRTDDNFRQGWTAFYWAWWISWSPFVGMFIARVSRGRTVREFLTAVLIVPSLISVLWMTALGGTAISLTLDGFEGIRNAALELQLFEMLSQLPMTGLTSLVGIILVIVFFVTSSDSGSLVIDTIAAGGKVNSPVPQRIFWCVFEGLVAIVLLLTGGLAALQAMAVSTGFPFTIVLLLACWALVKGLLGERRELA</sequence>
<feature type="compositionally biased region" description="Basic and acidic residues" evidence="8">
    <location>
        <begin position="16"/>
        <end position="28"/>
    </location>
</feature>
<organism evidence="10 11">
    <name type="scientific">Paracoccus fistulariae</name>
    <dbReference type="NCBI Taxonomy" id="658446"/>
    <lineage>
        <taxon>Bacteria</taxon>
        <taxon>Pseudomonadati</taxon>
        <taxon>Pseudomonadota</taxon>
        <taxon>Alphaproteobacteria</taxon>
        <taxon>Rhodobacterales</taxon>
        <taxon>Paracoccaceae</taxon>
        <taxon>Paracoccus</taxon>
    </lineage>
</organism>
<keyword evidence="11" id="KW-1185">Reference proteome</keyword>
<dbReference type="InterPro" id="IPR000060">
    <property type="entry name" value="BCCT_transptr"/>
</dbReference>
<feature type="transmembrane region" description="Helical" evidence="9">
    <location>
        <begin position="473"/>
        <end position="496"/>
    </location>
</feature>
<evidence type="ECO:0000256" key="4">
    <source>
        <dbReference type="ARBA" id="ARBA00022475"/>
    </source>
</evidence>
<gene>
    <name evidence="10" type="ORF">JHX87_04405</name>
</gene>
<keyword evidence="3" id="KW-0813">Transport</keyword>
<feature type="transmembrane region" description="Helical" evidence="9">
    <location>
        <begin position="428"/>
        <end position="453"/>
    </location>
</feature>
<feature type="region of interest" description="Disordered" evidence="8">
    <location>
        <begin position="1"/>
        <end position="49"/>
    </location>
</feature>
<comment type="subcellular location">
    <subcellularLocation>
        <location evidence="1">Cell membrane</location>
        <topology evidence="1">Multi-pass membrane protein</topology>
    </subcellularLocation>
</comment>
<accession>A0ABY7SM35</accession>
<dbReference type="EMBL" id="CP067136">
    <property type="protein sequence ID" value="WCR08070.1"/>
    <property type="molecule type" value="Genomic_DNA"/>
</dbReference>
<evidence type="ECO:0000256" key="6">
    <source>
        <dbReference type="ARBA" id="ARBA00022989"/>
    </source>
</evidence>
<dbReference type="NCBIfam" id="TIGR00842">
    <property type="entry name" value="bcct"/>
    <property type="match status" value="1"/>
</dbReference>
<evidence type="ECO:0000256" key="2">
    <source>
        <dbReference type="ARBA" id="ARBA00005658"/>
    </source>
</evidence>
<comment type="similarity">
    <text evidence="2">Belongs to the BCCT transporter (TC 2.A.15) family.</text>
</comment>
<feature type="transmembrane region" description="Helical" evidence="9">
    <location>
        <begin position="118"/>
        <end position="136"/>
    </location>
</feature>
<evidence type="ECO:0000256" key="9">
    <source>
        <dbReference type="SAM" id="Phobius"/>
    </source>
</evidence>
<dbReference type="Proteomes" id="UP001219349">
    <property type="component" value="Chromosome"/>
</dbReference>
<evidence type="ECO:0000256" key="3">
    <source>
        <dbReference type="ARBA" id="ARBA00022448"/>
    </source>
</evidence>
<feature type="transmembrane region" description="Helical" evidence="9">
    <location>
        <begin position="313"/>
        <end position="332"/>
    </location>
</feature>
<evidence type="ECO:0000256" key="7">
    <source>
        <dbReference type="ARBA" id="ARBA00023136"/>
    </source>
</evidence>
<name>A0ABY7SM35_9RHOB</name>
<evidence type="ECO:0000256" key="8">
    <source>
        <dbReference type="SAM" id="MobiDB-lite"/>
    </source>
</evidence>
<feature type="transmembrane region" description="Helical" evidence="9">
    <location>
        <begin position="523"/>
        <end position="547"/>
    </location>
</feature>
<dbReference type="RefSeq" id="WP_271882668.1">
    <property type="nucleotide sequence ID" value="NZ_CP067136.1"/>
</dbReference>
<feature type="transmembrane region" description="Helical" evidence="9">
    <location>
        <begin position="157"/>
        <end position="176"/>
    </location>
</feature>
<keyword evidence="5 9" id="KW-0812">Transmembrane</keyword>
<dbReference type="PANTHER" id="PTHR30047:SF7">
    <property type="entry name" value="HIGH-AFFINITY CHOLINE TRANSPORT PROTEIN"/>
    <property type="match status" value="1"/>
</dbReference>
<feature type="transmembrane region" description="Helical" evidence="9">
    <location>
        <begin position="266"/>
        <end position="293"/>
    </location>
</feature>
<keyword evidence="4" id="KW-1003">Cell membrane</keyword>
<evidence type="ECO:0000313" key="11">
    <source>
        <dbReference type="Proteomes" id="UP001219349"/>
    </source>
</evidence>
<feature type="transmembrane region" description="Helical" evidence="9">
    <location>
        <begin position="227"/>
        <end position="245"/>
    </location>
</feature>